<keyword evidence="3" id="KW-1185">Reference proteome</keyword>
<organism evidence="2 3">
    <name type="scientific">Ceratodon purpureus</name>
    <name type="common">Fire moss</name>
    <name type="synonym">Dicranum purpureum</name>
    <dbReference type="NCBI Taxonomy" id="3225"/>
    <lineage>
        <taxon>Eukaryota</taxon>
        <taxon>Viridiplantae</taxon>
        <taxon>Streptophyta</taxon>
        <taxon>Embryophyta</taxon>
        <taxon>Bryophyta</taxon>
        <taxon>Bryophytina</taxon>
        <taxon>Bryopsida</taxon>
        <taxon>Dicranidae</taxon>
        <taxon>Pseudoditrichales</taxon>
        <taxon>Ditrichaceae</taxon>
        <taxon>Ceratodon</taxon>
    </lineage>
</organism>
<proteinExistence type="predicted"/>
<evidence type="ECO:0000313" key="3">
    <source>
        <dbReference type="Proteomes" id="UP000822688"/>
    </source>
</evidence>
<reference evidence="2" key="1">
    <citation type="submission" date="2020-06" db="EMBL/GenBank/DDBJ databases">
        <title>WGS assembly of Ceratodon purpureus strain R40.</title>
        <authorList>
            <person name="Carey S.B."/>
            <person name="Jenkins J."/>
            <person name="Shu S."/>
            <person name="Lovell J.T."/>
            <person name="Sreedasyam A."/>
            <person name="Maumus F."/>
            <person name="Tiley G.P."/>
            <person name="Fernandez-Pozo N."/>
            <person name="Barry K."/>
            <person name="Chen C."/>
            <person name="Wang M."/>
            <person name="Lipzen A."/>
            <person name="Daum C."/>
            <person name="Saski C.A."/>
            <person name="Payton A.C."/>
            <person name="Mcbreen J.C."/>
            <person name="Conrad R.E."/>
            <person name="Kollar L.M."/>
            <person name="Olsson S."/>
            <person name="Huttunen S."/>
            <person name="Landis J.B."/>
            <person name="Wickett N.J."/>
            <person name="Johnson M.G."/>
            <person name="Rensing S.A."/>
            <person name="Grimwood J."/>
            <person name="Schmutz J."/>
            <person name="Mcdaniel S.F."/>
        </authorList>
    </citation>
    <scope>NUCLEOTIDE SEQUENCE</scope>
    <source>
        <strain evidence="2">R40</strain>
    </source>
</reference>
<sequence>MAGGEGRNMGTKRKASEAAEGKGVVTSKVDQPVMTDRLEEMTELCDLQVVGGQQLMPPHCEAERLVCDEIAEDTDEDSDLDDFDAITGVLQMEIPARWKSGEITDVEAIKFHIELANLWRSREIADEEVFEYYTELANWRSGEITNEEFGEITDEEFFAYYEEMINLMSNDDDHESSSI</sequence>
<evidence type="ECO:0000313" key="2">
    <source>
        <dbReference type="EMBL" id="KAG0567810.1"/>
    </source>
</evidence>
<dbReference type="EMBL" id="CM026428">
    <property type="protein sequence ID" value="KAG0567810.1"/>
    <property type="molecule type" value="Genomic_DNA"/>
</dbReference>
<accession>A0A8T0H9A5</accession>
<evidence type="ECO:0000256" key="1">
    <source>
        <dbReference type="SAM" id="MobiDB-lite"/>
    </source>
</evidence>
<feature type="region of interest" description="Disordered" evidence="1">
    <location>
        <begin position="1"/>
        <end position="31"/>
    </location>
</feature>
<dbReference type="Proteomes" id="UP000822688">
    <property type="component" value="Chromosome 7"/>
</dbReference>
<gene>
    <name evidence="2" type="ORF">KC19_7G162900</name>
</gene>
<name>A0A8T0H9A5_CERPU</name>
<dbReference type="AlphaFoldDB" id="A0A8T0H9A5"/>
<protein>
    <submittedName>
        <fullName evidence="2">Uncharacterized protein</fullName>
    </submittedName>
</protein>
<comment type="caution">
    <text evidence="2">The sequence shown here is derived from an EMBL/GenBank/DDBJ whole genome shotgun (WGS) entry which is preliminary data.</text>
</comment>